<keyword evidence="2" id="KW-0808">Transferase</keyword>
<dbReference type="Gene3D" id="3.40.1780.10">
    <property type="entry name" value="QueA-like"/>
    <property type="match status" value="1"/>
</dbReference>
<proteinExistence type="predicted"/>
<name>A0ABT9J1A6_9BACL</name>
<dbReference type="InterPro" id="IPR042119">
    <property type="entry name" value="QueA_dom2"/>
</dbReference>
<evidence type="ECO:0000313" key="5">
    <source>
        <dbReference type="EMBL" id="MDP5275358.1"/>
    </source>
</evidence>
<dbReference type="EMBL" id="JAVAMP010000007">
    <property type="protein sequence ID" value="MDP5275358.1"/>
    <property type="molecule type" value="Genomic_DNA"/>
</dbReference>
<dbReference type="InterPro" id="IPR003699">
    <property type="entry name" value="QueA"/>
</dbReference>
<evidence type="ECO:0000256" key="1">
    <source>
        <dbReference type="ARBA" id="ARBA00022490"/>
    </source>
</evidence>
<dbReference type="InterPro" id="IPR042118">
    <property type="entry name" value="QueA_dom1"/>
</dbReference>
<keyword evidence="4" id="KW-0671">Queuosine biosynthesis</keyword>
<keyword evidence="6" id="KW-1185">Reference proteome</keyword>
<gene>
    <name evidence="5" type="ORF">Q5Y73_14710</name>
</gene>
<keyword evidence="3" id="KW-0949">S-adenosyl-L-methionine</keyword>
<keyword evidence="1" id="KW-0963">Cytoplasm</keyword>
<dbReference type="RefSeq" id="WP_305992667.1">
    <property type="nucleotide sequence ID" value="NZ_JAVAMP010000007.1"/>
</dbReference>
<reference evidence="5 6" key="1">
    <citation type="submission" date="2023-08" db="EMBL/GenBank/DDBJ databases">
        <authorList>
            <person name="Park J.-S."/>
        </authorList>
    </citation>
    <scope>NUCLEOTIDE SEQUENCE [LARGE SCALE GENOMIC DNA]</scope>
    <source>
        <strain evidence="5 6">2205SS18-9</strain>
    </source>
</reference>
<evidence type="ECO:0000256" key="2">
    <source>
        <dbReference type="ARBA" id="ARBA00022679"/>
    </source>
</evidence>
<evidence type="ECO:0000256" key="3">
    <source>
        <dbReference type="ARBA" id="ARBA00022691"/>
    </source>
</evidence>
<evidence type="ECO:0000256" key="4">
    <source>
        <dbReference type="ARBA" id="ARBA00022785"/>
    </source>
</evidence>
<dbReference type="SUPFAM" id="SSF111337">
    <property type="entry name" value="QueA-like"/>
    <property type="match status" value="1"/>
</dbReference>
<dbReference type="Gene3D" id="2.40.10.240">
    <property type="entry name" value="QueA-like"/>
    <property type="match status" value="1"/>
</dbReference>
<accession>A0ABT9J1A6</accession>
<sequence length="346" mass="39380">MNALAMKFEIPEQLNAAKPPERRGIRRDFVRMMVLNKNNGEVDHSTFFNLDQYLKKGDVLVLNNSRTVPAILNAKQLRSNKMIDPKVEIRLAHRKSEDRWEALIVSENVVEGDRLNFSSKLSATIIINGTREPFYILEFSLSNAQLYNEIYNLGEPVRYEYIEGEWGLDYYQTVYASVPGSVEMPSAGRAFSWELLLKLQRKGVKVAFIQLHTGLSYLLDDKYHQAPSENTESYQIPTETVELIQKAKETGGRVVAVGTTVVRALETAVNKHGDLIEKSGWTNLYITKNYPLKVVDGLITGLHEPEASHLQLLSAFIDEENLMGAYHQAINESYLWHEFGDMNLIL</sequence>
<evidence type="ECO:0000313" key="6">
    <source>
        <dbReference type="Proteomes" id="UP001231941"/>
    </source>
</evidence>
<organism evidence="5 6">
    <name type="scientific">Chengkuizengella axinellae</name>
    <dbReference type="NCBI Taxonomy" id="3064388"/>
    <lineage>
        <taxon>Bacteria</taxon>
        <taxon>Bacillati</taxon>
        <taxon>Bacillota</taxon>
        <taxon>Bacilli</taxon>
        <taxon>Bacillales</taxon>
        <taxon>Paenibacillaceae</taxon>
        <taxon>Chengkuizengella</taxon>
    </lineage>
</organism>
<comment type="caution">
    <text evidence="5">The sequence shown here is derived from an EMBL/GenBank/DDBJ whole genome shotgun (WGS) entry which is preliminary data.</text>
</comment>
<dbReference type="PANTHER" id="PTHR30307:SF0">
    <property type="entry name" value="S-ADENOSYLMETHIONINE:TRNA RIBOSYLTRANSFERASE-ISOMERASE"/>
    <property type="match status" value="1"/>
</dbReference>
<dbReference type="Proteomes" id="UP001231941">
    <property type="component" value="Unassembled WGS sequence"/>
</dbReference>
<dbReference type="InterPro" id="IPR036100">
    <property type="entry name" value="QueA_sf"/>
</dbReference>
<dbReference type="Pfam" id="PF02547">
    <property type="entry name" value="Queuosine_synth"/>
    <property type="match status" value="1"/>
</dbReference>
<dbReference type="PANTHER" id="PTHR30307">
    <property type="entry name" value="S-ADENOSYLMETHIONINE:TRNA RIBOSYLTRANSFERASE-ISOMERASE"/>
    <property type="match status" value="1"/>
</dbReference>
<protein>
    <submittedName>
        <fullName evidence="5">S-adenosylmethionine:tRNA ribosyltransferase-isomerase</fullName>
    </submittedName>
</protein>